<evidence type="ECO:0000256" key="1">
    <source>
        <dbReference type="ARBA" id="ARBA00004651"/>
    </source>
</evidence>
<dbReference type="Proteomes" id="UP000092582">
    <property type="component" value="Chromosome 1"/>
</dbReference>
<evidence type="ECO:0000256" key="5">
    <source>
        <dbReference type="ARBA" id="ARBA00022989"/>
    </source>
</evidence>
<dbReference type="SUPFAM" id="SSF161098">
    <property type="entry name" value="MetI-like"/>
    <property type="match status" value="1"/>
</dbReference>
<dbReference type="GO" id="GO:0055085">
    <property type="term" value="P:transmembrane transport"/>
    <property type="evidence" value="ECO:0007669"/>
    <property type="project" value="InterPro"/>
</dbReference>
<protein>
    <submittedName>
        <fullName evidence="9">Putative ABC transporter permease protein</fullName>
    </submittedName>
</protein>
<evidence type="ECO:0000256" key="4">
    <source>
        <dbReference type="ARBA" id="ARBA00022692"/>
    </source>
</evidence>
<feature type="transmembrane region" description="Helical" evidence="7">
    <location>
        <begin position="101"/>
        <end position="123"/>
    </location>
</feature>
<organism evidence="9 10">
    <name type="scientific">Cryobacterium arcticum</name>
    <dbReference type="NCBI Taxonomy" id="670052"/>
    <lineage>
        <taxon>Bacteria</taxon>
        <taxon>Bacillati</taxon>
        <taxon>Actinomycetota</taxon>
        <taxon>Actinomycetes</taxon>
        <taxon>Micrococcales</taxon>
        <taxon>Microbacteriaceae</taxon>
        <taxon>Cryobacterium</taxon>
    </lineage>
</organism>
<keyword evidence="10" id="KW-1185">Reference proteome</keyword>
<evidence type="ECO:0000313" key="9">
    <source>
        <dbReference type="EMBL" id="ANP72452.1"/>
    </source>
</evidence>
<dbReference type="PATRIC" id="fig|670052.7.peg.1551"/>
<sequence length="320" mass="35950">MSQQLAPAKMPDLFRRFSQRFVRTTISANGTRKDSIVMPWLFLAIPLALLITFTYIPVGNMIWYSFTSWDGLDKTKDVVGLNNFVKIFTDPKYWQVFVVSLYYFGASFLQMALALYFATLLSFKTRFRNMFKGILFFPYLINAVAIAFIFLFFFRPGGTLDAVLGFVGLGELSTQWLGNPDVVNYSLAGVAIWRYIGLNFVLFLGAIQSIPGELYEAAELDGANKWQQFRYIIAPGIKRIISLSFILAIAGSLSAFELPYIITGGTNGSMTFVIQTIQTAFVYRKVGLASAMAVILLIIVLLVTWLQRKLVPDEKVTLAS</sequence>
<feature type="transmembrane region" description="Helical" evidence="7">
    <location>
        <begin position="40"/>
        <end position="66"/>
    </location>
</feature>
<feature type="transmembrane region" description="Helical" evidence="7">
    <location>
        <begin position="185"/>
        <end position="207"/>
    </location>
</feature>
<evidence type="ECO:0000313" key="10">
    <source>
        <dbReference type="Proteomes" id="UP000092582"/>
    </source>
</evidence>
<dbReference type="KEGG" id="cart:PA27867_1495"/>
<evidence type="ECO:0000256" key="3">
    <source>
        <dbReference type="ARBA" id="ARBA00022475"/>
    </source>
</evidence>
<dbReference type="EMBL" id="CP016282">
    <property type="protein sequence ID" value="ANP72452.1"/>
    <property type="molecule type" value="Genomic_DNA"/>
</dbReference>
<keyword evidence="4 7" id="KW-0812">Transmembrane</keyword>
<dbReference type="GO" id="GO:0005886">
    <property type="term" value="C:plasma membrane"/>
    <property type="evidence" value="ECO:0007669"/>
    <property type="project" value="UniProtKB-SubCell"/>
</dbReference>
<accession>A0A1B1BIN4</accession>
<dbReference type="CDD" id="cd06261">
    <property type="entry name" value="TM_PBP2"/>
    <property type="match status" value="1"/>
</dbReference>
<evidence type="ECO:0000256" key="2">
    <source>
        <dbReference type="ARBA" id="ARBA00022448"/>
    </source>
</evidence>
<dbReference type="PROSITE" id="PS50928">
    <property type="entry name" value="ABC_TM1"/>
    <property type="match status" value="1"/>
</dbReference>
<proteinExistence type="inferred from homology"/>
<evidence type="ECO:0000256" key="6">
    <source>
        <dbReference type="ARBA" id="ARBA00023136"/>
    </source>
</evidence>
<name>A0A1B1BIN4_9MICO</name>
<comment type="similarity">
    <text evidence="7">Belongs to the binding-protein-dependent transport system permease family.</text>
</comment>
<dbReference type="InterPro" id="IPR000515">
    <property type="entry name" value="MetI-like"/>
</dbReference>
<dbReference type="Gene3D" id="1.10.3720.10">
    <property type="entry name" value="MetI-like"/>
    <property type="match status" value="1"/>
</dbReference>
<feature type="transmembrane region" description="Helical" evidence="7">
    <location>
        <begin position="282"/>
        <end position="306"/>
    </location>
</feature>
<dbReference type="PANTHER" id="PTHR43005:SF2">
    <property type="entry name" value="INTEGRAL MEMBRANE SUGAR TRANSPORT PROTEIN"/>
    <property type="match status" value="1"/>
</dbReference>
<evidence type="ECO:0000256" key="7">
    <source>
        <dbReference type="RuleBase" id="RU363032"/>
    </source>
</evidence>
<dbReference type="InterPro" id="IPR035906">
    <property type="entry name" value="MetI-like_sf"/>
</dbReference>
<feature type="transmembrane region" description="Helical" evidence="7">
    <location>
        <begin position="240"/>
        <end position="262"/>
    </location>
</feature>
<dbReference type="Pfam" id="PF00528">
    <property type="entry name" value="BPD_transp_1"/>
    <property type="match status" value="1"/>
</dbReference>
<feature type="domain" description="ABC transmembrane type-1" evidence="8">
    <location>
        <begin position="96"/>
        <end position="307"/>
    </location>
</feature>
<evidence type="ECO:0000259" key="8">
    <source>
        <dbReference type="PROSITE" id="PS50928"/>
    </source>
</evidence>
<keyword evidence="6 7" id="KW-0472">Membrane</keyword>
<keyword evidence="3" id="KW-1003">Cell membrane</keyword>
<keyword evidence="2 7" id="KW-0813">Transport</keyword>
<dbReference type="PANTHER" id="PTHR43005">
    <property type="entry name" value="BLR7065 PROTEIN"/>
    <property type="match status" value="1"/>
</dbReference>
<dbReference type="AlphaFoldDB" id="A0A1B1BIN4"/>
<comment type="subcellular location">
    <subcellularLocation>
        <location evidence="1 7">Cell membrane</location>
        <topology evidence="1 7">Multi-pass membrane protein</topology>
    </subcellularLocation>
</comment>
<gene>
    <name evidence="9" type="ORF">PA27867_1495</name>
</gene>
<keyword evidence="5 7" id="KW-1133">Transmembrane helix</keyword>
<dbReference type="STRING" id="670052.PA27867_1495"/>
<feature type="transmembrane region" description="Helical" evidence="7">
    <location>
        <begin position="135"/>
        <end position="154"/>
    </location>
</feature>
<dbReference type="RefSeq" id="WP_236900871.1">
    <property type="nucleotide sequence ID" value="NZ_CP016282.1"/>
</dbReference>
<reference evidence="9 10" key="1">
    <citation type="submission" date="2016-06" db="EMBL/GenBank/DDBJ databases">
        <title>Genome sequencing of Cryobacterium arcticum PAMC 27867.</title>
        <authorList>
            <person name="Lee J."/>
            <person name="Kim O.-S."/>
        </authorList>
    </citation>
    <scope>NUCLEOTIDE SEQUENCE [LARGE SCALE GENOMIC DNA]</scope>
    <source>
        <strain evidence="9 10">PAMC 27867</strain>
    </source>
</reference>